<gene>
    <name evidence="1" type="ORF">H7B90_00540</name>
</gene>
<evidence type="ECO:0000313" key="1">
    <source>
        <dbReference type="EMBL" id="MBB6689878.1"/>
    </source>
</evidence>
<dbReference type="Proteomes" id="UP000553776">
    <property type="component" value="Unassembled WGS sequence"/>
</dbReference>
<comment type="caution">
    <text evidence="1">The sequence shown here is derived from an EMBL/GenBank/DDBJ whole genome shotgun (WGS) entry which is preliminary data.</text>
</comment>
<proteinExistence type="predicted"/>
<dbReference type="RefSeq" id="WP_185133907.1">
    <property type="nucleotide sequence ID" value="NZ_JACJVR010000002.1"/>
</dbReference>
<protein>
    <submittedName>
        <fullName evidence="1">Uncharacterized protein</fullName>
    </submittedName>
</protein>
<accession>A0A841TRY4</accession>
<name>A0A841TRY4_9BACL</name>
<dbReference type="AlphaFoldDB" id="A0A841TRY4"/>
<organism evidence="1 2">
    <name type="scientific">Cohnella xylanilytica</name>
    <dbReference type="NCBI Taxonomy" id="557555"/>
    <lineage>
        <taxon>Bacteria</taxon>
        <taxon>Bacillati</taxon>
        <taxon>Bacillota</taxon>
        <taxon>Bacilli</taxon>
        <taxon>Bacillales</taxon>
        <taxon>Paenibacillaceae</taxon>
        <taxon>Cohnella</taxon>
    </lineage>
</organism>
<sequence length="286" mass="30968">MRNGIRQRLAAELPEINGRVLESHEDGSSLDKPYVVLVQGADAGINDWTGYGRMYEVWPYQSLAAGFSSVDSLSAAIVRSLDGQTLSDSATGEVFTCKYEGTVGSDLEDEARDALTRGLRFSVAAVEPAERAETVPGDSWLDALAAWTRTLLGPEWQAYVGKWPPGYLEPAVLWRIVGLETADGNAAAVKIRKQVTGHVLGRTPNEQTDATVRIAEGLKRDGKIALNEAQKQHVTVQECAAITEADALRSGQLSVTLMRRSARKPAGSSPEDAPLMREVRYDSIGL</sequence>
<keyword evidence="2" id="KW-1185">Reference proteome</keyword>
<dbReference type="EMBL" id="JACJVR010000002">
    <property type="protein sequence ID" value="MBB6689878.1"/>
    <property type="molecule type" value="Genomic_DNA"/>
</dbReference>
<evidence type="ECO:0000313" key="2">
    <source>
        <dbReference type="Proteomes" id="UP000553776"/>
    </source>
</evidence>
<reference evidence="1 2" key="1">
    <citation type="submission" date="2020-08" db="EMBL/GenBank/DDBJ databases">
        <title>Cohnella phylogeny.</title>
        <authorList>
            <person name="Dunlap C."/>
        </authorList>
    </citation>
    <scope>NUCLEOTIDE SEQUENCE [LARGE SCALE GENOMIC DNA]</scope>
    <source>
        <strain evidence="1 2">DSM 25239</strain>
    </source>
</reference>